<name>A0A139WPT9_TRICA</name>
<feature type="compositionally biased region" description="Low complexity" evidence="1">
    <location>
        <begin position="193"/>
        <end position="204"/>
    </location>
</feature>
<reference evidence="2 3" key="1">
    <citation type="journal article" date="2008" name="Nature">
        <title>The genome of the model beetle and pest Tribolium castaneum.</title>
        <authorList>
            <consortium name="Tribolium Genome Sequencing Consortium"/>
            <person name="Richards S."/>
            <person name="Gibbs R.A."/>
            <person name="Weinstock G.M."/>
            <person name="Brown S.J."/>
            <person name="Denell R."/>
            <person name="Beeman R.W."/>
            <person name="Gibbs R."/>
            <person name="Beeman R.W."/>
            <person name="Brown S.J."/>
            <person name="Bucher G."/>
            <person name="Friedrich M."/>
            <person name="Grimmelikhuijzen C.J."/>
            <person name="Klingler M."/>
            <person name="Lorenzen M."/>
            <person name="Richards S."/>
            <person name="Roth S."/>
            <person name="Schroder R."/>
            <person name="Tautz D."/>
            <person name="Zdobnov E.M."/>
            <person name="Muzny D."/>
            <person name="Gibbs R.A."/>
            <person name="Weinstock G.M."/>
            <person name="Attaway T."/>
            <person name="Bell S."/>
            <person name="Buhay C.J."/>
            <person name="Chandrabose M.N."/>
            <person name="Chavez D."/>
            <person name="Clerk-Blankenburg K.P."/>
            <person name="Cree A."/>
            <person name="Dao M."/>
            <person name="Davis C."/>
            <person name="Chacko J."/>
            <person name="Dinh H."/>
            <person name="Dugan-Rocha S."/>
            <person name="Fowler G."/>
            <person name="Garner T.T."/>
            <person name="Garnes J."/>
            <person name="Gnirke A."/>
            <person name="Hawes A."/>
            <person name="Hernandez J."/>
            <person name="Hines S."/>
            <person name="Holder M."/>
            <person name="Hume J."/>
            <person name="Jhangiani S.N."/>
            <person name="Joshi V."/>
            <person name="Khan Z.M."/>
            <person name="Jackson L."/>
            <person name="Kovar C."/>
            <person name="Kowis A."/>
            <person name="Lee S."/>
            <person name="Lewis L.R."/>
            <person name="Margolis J."/>
            <person name="Morgan M."/>
            <person name="Nazareth L.V."/>
            <person name="Nguyen N."/>
            <person name="Okwuonu G."/>
            <person name="Parker D."/>
            <person name="Richards S."/>
            <person name="Ruiz S.J."/>
            <person name="Santibanez J."/>
            <person name="Savard J."/>
            <person name="Scherer S.E."/>
            <person name="Schneider B."/>
            <person name="Sodergren E."/>
            <person name="Tautz D."/>
            <person name="Vattahil S."/>
            <person name="Villasana D."/>
            <person name="White C.S."/>
            <person name="Wright R."/>
            <person name="Park Y."/>
            <person name="Beeman R.W."/>
            <person name="Lord J."/>
            <person name="Oppert B."/>
            <person name="Lorenzen M."/>
            <person name="Brown S."/>
            <person name="Wang L."/>
            <person name="Savard J."/>
            <person name="Tautz D."/>
            <person name="Richards S."/>
            <person name="Weinstock G."/>
            <person name="Gibbs R.A."/>
            <person name="Liu Y."/>
            <person name="Worley K."/>
            <person name="Weinstock G."/>
            <person name="Elsik C.G."/>
            <person name="Reese J.T."/>
            <person name="Elhaik E."/>
            <person name="Landan G."/>
            <person name="Graur D."/>
            <person name="Arensburger P."/>
            <person name="Atkinson P."/>
            <person name="Beeman R.W."/>
            <person name="Beidler J."/>
            <person name="Brown S.J."/>
            <person name="Demuth J.P."/>
            <person name="Drury D.W."/>
            <person name="Du Y.Z."/>
            <person name="Fujiwara H."/>
            <person name="Lorenzen M."/>
            <person name="Maselli V."/>
            <person name="Osanai M."/>
            <person name="Park Y."/>
            <person name="Robertson H.M."/>
            <person name="Tu Z."/>
            <person name="Wang J.J."/>
            <person name="Wang S."/>
            <person name="Richards S."/>
            <person name="Song H."/>
            <person name="Zhang L."/>
            <person name="Sodergren E."/>
            <person name="Werner D."/>
            <person name="Stanke M."/>
            <person name="Morgenstern B."/>
            <person name="Solovyev V."/>
            <person name="Kosarev P."/>
            <person name="Brown G."/>
            <person name="Chen H.C."/>
            <person name="Ermolaeva O."/>
            <person name="Hlavina W."/>
            <person name="Kapustin Y."/>
            <person name="Kiryutin B."/>
            <person name="Kitts P."/>
            <person name="Maglott D."/>
            <person name="Pruitt K."/>
            <person name="Sapojnikov V."/>
            <person name="Souvorov A."/>
            <person name="Mackey A.J."/>
            <person name="Waterhouse R.M."/>
            <person name="Wyder S."/>
            <person name="Zdobnov E.M."/>
            <person name="Zdobnov E.M."/>
            <person name="Wyder S."/>
            <person name="Kriventseva E.V."/>
            <person name="Kadowaki T."/>
            <person name="Bork P."/>
            <person name="Aranda M."/>
            <person name="Bao R."/>
            <person name="Beermann A."/>
            <person name="Berns N."/>
            <person name="Bolognesi R."/>
            <person name="Bonneton F."/>
            <person name="Bopp D."/>
            <person name="Brown S.J."/>
            <person name="Bucher G."/>
            <person name="Butts T."/>
            <person name="Chaumot A."/>
            <person name="Denell R.E."/>
            <person name="Ferrier D.E."/>
            <person name="Friedrich M."/>
            <person name="Gordon C.M."/>
            <person name="Jindra M."/>
            <person name="Klingler M."/>
            <person name="Lan Q."/>
            <person name="Lattorff H.M."/>
            <person name="Laudet V."/>
            <person name="von Levetsow C."/>
            <person name="Liu Z."/>
            <person name="Lutz R."/>
            <person name="Lynch J.A."/>
            <person name="da Fonseca R.N."/>
            <person name="Posnien N."/>
            <person name="Reuter R."/>
            <person name="Roth S."/>
            <person name="Savard J."/>
            <person name="Schinko J.B."/>
            <person name="Schmitt C."/>
            <person name="Schoppmeier M."/>
            <person name="Schroder R."/>
            <person name="Shippy T.D."/>
            <person name="Simonnet F."/>
            <person name="Marques-Souza H."/>
            <person name="Tautz D."/>
            <person name="Tomoyasu Y."/>
            <person name="Trauner J."/>
            <person name="Van der Zee M."/>
            <person name="Vervoort M."/>
            <person name="Wittkopp N."/>
            <person name="Wimmer E.A."/>
            <person name="Yang X."/>
            <person name="Jones A.K."/>
            <person name="Sattelle D.B."/>
            <person name="Ebert P.R."/>
            <person name="Nelson D."/>
            <person name="Scott J.G."/>
            <person name="Beeman R.W."/>
            <person name="Muthukrishnan S."/>
            <person name="Kramer K.J."/>
            <person name="Arakane Y."/>
            <person name="Beeman R.W."/>
            <person name="Zhu Q."/>
            <person name="Hogenkamp D."/>
            <person name="Dixit R."/>
            <person name="Oppert B."/>
            <person name="Jiang H."/>
            <person name="Zou Z."/>
            <person name="Marshall J."/>
            <person name="Elpidina E."/>
            <person name="Vinokurov K."/>
            <person name="Oppert C."/>
            <person name="Zou Z."/>
            <person name="Evans J."/>
            <person name="Lu Z."/>
            <person name="Zhao P."/>
            <person name="Sumathipala N."/>
            <person name="Altincicek B."/>
            <person name="Vilcinskas A."/>
            <person name="Williams M."/>
            <person name="Hultmark D."/>
            <person name="Hetru C."/>
            <person name="Jiang H."/>
            <person name="Grimmelikhuijzen C.J."/>
            <person name="Hauser F."/>
            <person name="Cazzamali G."/>
            <person name="Williamson M."/>
            <person name="Park Y."/>
            <person name="Li B."/>
            <person name="Tanaka Y."/>
            <person name="Predel R."/>
            <person name="Neupert S."/>
            <person name="Schachtner J."/>
            <person name="Verleyen P."/>
            <person name="Raible F."/>
            <person name="Bork P."/>
            <person name="Friedrich M."/>
            <person name="Walden K.K."/>
            <person name="Robertson H.M."/>
            <person name="Angeli S."/>
            <person name="Foret S."/>
            <person name="Bucher G."/>
            <person name="Schuetz S."/>
            <person name="Maleszka R."/>
            <person name="Wimmer E.A."/>
            <person name="Beeman R.W."/>
            <person name="Lorenzen M."/>
            <person name="Tomoyasu Y."/>
            <person name="Miller S.C."/>
            <person name="Grossmann D."/>
            <person name="Bucher G."/>
        </authorList>
    </citation>
    <scope>NUCLEOTIDE SEQUENCE [LARGE SCALE GENOMIC DNA]</scope>
    <source>
        <strain evidence="2 3">Georgia GA2</strain>
    </source>
</reference>
<reference evidence="2 3" key="2">
    <citation type="journal article" date="2010" name="Nucleic Acids Res.">
        <title>BeetleBase in 2010: revisions to provide comprehensive genomic information for Tribolium castaneum.</title>
        <authorList>
            <person name="Kim H.S."/>
            <person name="Murphy T."/>
            <person name="Xia J."/>
            <person name="Caragea D."/>
            <person name="Park Y."/>
            <person name="Beeman R.W."/>
            <person name="Lorenzen M.D."/>
            <person name="Butcher S."/>
            <person name="Manak J.R."/>
            <person name="Brown S.J."/>
        </authorList>
    </citation>
    <scope>GENOME REANNOTATION</scope>
    <source>
        <strain evidence="2 3">Georgia GA2</strain>
    </source>
</reference>
<evidence type="ECO:0000313" key="3">
    <source>
        <dbReference type="Proteomes" id="UP000007266"/>
    </source>
</evidence>
<dbReference type="InParanoid" id="A0A139WPT9"/>
<organism evidence="2 3">
    <name type="scientific">Tribolium castaneum</name>
    <name type="common">Red flour beetle</name>
    <dbReference type="NCBI Taxonomy" id="7070"/>
    <lineage>
        <taxon>Eukaryota</taxon>
        <taxon>Metazoa</taxon>
        <taxon>Ecdysozoa</taxon>
        <taxon>Arthropoda</taxon>
        <taxon>Hexapoda</taxon>
        <taxon>Insecta</taxon>
        <taxon>Pterygota</taxon>
        <taxon>Neoptera</taxon>
        <taxon>Endopterygota</taxon>
        <taxon>Coleoptera</taxon>
        <taxon>Polyphaga</taxon>
        <taxon>Cucujiformia</taxon>
        <taxon>Tenebrionidae</taxon>
        <taxon>Tenebrionidae incertae sedis</taxon>
        <taxon>Tribolium</taxon>
    </lineage>
</organism>
<gene>
    <name evidence="2" type="primary">AUGUSTUS-3.0.2_31583</name>
    <name evidence="2" type="ORF">TcasGA2_TC031583</name>
</gene>
<feature type="compositionally biased region" description="Polar residues" evidence="1">
    <location>
        <begin position="155"/>
        <end position="188"/>
    </location>
</feature>
<sequence length="348" mass="39703">METKTRTRKLLTADLKKAVIRCFRELEEAYSHLVKKPNVYEKVAYIFATILFELKANMLTTPLSEEVLLDELLRHFPERIQSLWILEKNCTTTEAAEFLAAQEIPGQNPGEKTTIAPRESPRTSDHQLRKDTKRPRPNKDRNEVTRTEAPENRGNRFQNRTSGNQQWRNNKANFSNSRWYNNTTSSNNHWRKNNPNSTNNNTNSRAKGETSRNPKDSGNGAEYRAGPKVLRSATRPTKRQQGSTIENRRKTKTLDFVSLYGRKKRCSTASITGNNNKQKIVPEIEIQISQQQSVPALLNTGSEVSCISEEVWAKLIETGNKPPAPTKKVGKKHQNLKDGFKKARAEIC</sequence>
<feature type="region of interest" description="Disordered" evidence="1">
    <location>
        <begin position="100"/>
        <end position="248"/>
    </location>
</feature>
<proteinExistence type="predicted"/>
<evidence type="ECO:0000256" key="1">
    <source>
        <dbReference type="SAM" id="MobiDB-lite"/>
    </source>
</evidence>
<protein>
    <submittedName>
        <fullName evidence="2">Uncharacterized protein</fullName>
    </submittedName>
</protein>
<feature type="compositionally biased region" description="Basic and acidic residues" evidence="1">
    <location>
        <begin position="119"/>
        <end position="130"/>
    </location>
</feature>
<dbReference type="EMBL" id="KQ971307">
    <property type="protein sequence ID" value="KYB29845.1"/>
    <property type="molecule type" value="Genomic_DNA"/>
</dbReference>
<keyword evidence="3" id="KW-1185">Reference proteome</keyword>
<feature type="compositionally biased region" description="Basic and acidic residues" evidence="1">
    <location>
        <begin position="206"/>
        <end position="215"/>
    </location>
</feature>
<feature type="compositionally biased region" description="Basic and acidic residues" evidence="1">
    <location>
        <begin position="137"/>
        <end position="154"/>
    </location>
</feature>
<dbReference type="AlphaFoldDB" id="A0A139WPT9"/>
<dbReference type="Proteomes" id="UP000007266">
    <property type="component" value="Linkage group 1"/>
</dbReference>
<evidence type="ECO:0000313" key="2">
    <source>
        <dbReference type="EMBL" id="KYB29845.1"/>
    </source>
</evidence>
<accession>A0A139WPT9</accession>